<dbReference type="EMBL" id="CP014167">
    <property type="protein sequence ID" value="ANS76984.1"/>
    <property type="molecule type" value="Genomic_DNA"/>
</dbReference>
<proteinExistence type="predicted"/>
<reference evidence="1 2" key="1">
    <citation type="submission" date="2016-01" db="EMBL/GenBank/DDBJ databases">
        <title>Complete Genome Sequence of Paenibacillus yonginensis DCY84, a novel Plant Growth-Promoting Bacteria with Elicitation of Induced Systemic Resistance.</title>
        <authorList>
            <person name="Kim Y.J."/>
            <person name="Yang D.C."/>
            <person name="Sukweenadhi J."/>
        </authorList>
    </citation>
    <scope>NUCLEOTIDE SEQUENCE [LARGE SCALE GENOMIC DNA]</scope>
    <source>
        <strain evidence="1 2">DCY84</strain>
    </source>
</reference>
<organism evidence="1 2">
    <name type="scientific">Paenibacillus yonginensis</name>
    <dbReference type="NCBI Taxonomy" id="1462996"/>
    <lineage>
        <taxon>Bacteria</taxon>
        <taxon>Bacillati</taxon>
        <taxon>Bacillota</taxon>
        <taxon>Bacilli</taxon>
        <taxon>Bacillales</taxon>
        <taxon>Paenibacillaceae</taxon>
        <taxon>Paenibacillus</taxon>
    </lineage>
</organism>
<dbReference type="STRING" id="1462996.AWM70_22335"/>
<dbReference type="AlphaFoldDB" id="A0A1B1N6D5"/>
<accession>A0A1B1N6D5</accession>
<sequence>MIHEKQYLSLPKFKVLAREMNTGTELQSAASNRLFSALQLADQIFQKMQLNLFCEPSKYRNCHFEVLIEWAYPSFSLHRRDSSNFDSPQLINAYDVWLHPFFEVLSLIDQDALFNCYSGIGYLQAYTTLRIFENNASSLPVIRISNPLNINHDAKRGTR</sequence>
<dbReference type="RefSeq" id="WP_068700149.1">
    <property type="nucleotide sequence ID" value="NZ_CP014167.1"/>
</dbReference>
<dbReference type="Proteomes" id="UP000092573">
    <property type="component" value="Chromosome"/>
</dbReference>
<name>A0A1B1N6D5_9BACL</name>
<evidence type="ECO:0000313" key="1">
    <source>
        <dbReference type="EMBL" id="ANS76984.1"/>
    </source>
</evidence>
<protein>
    <submittedName>
        <fullName evidence="1">Uncharacterized protein</fullName>
    </submittedName>
</protein>
<keyword evidence="2" id="KW-1185">Reference proteome</keyword>
<evidence type="ECO:0000313" key="2">
    <source>
        <dbReference type="Proteomes" id="UP000092573"/>
    </source>
</evidence>
<dbReference type="KEGG" id="pyg:AWM70_22335"/>
<gene>
    <name evidence="1" type="ORF">AWM70_22335</name>
</gene>